<feature type="transmembrane region" description="Helical" evidence="9">
    <location>
        <begin position="534"/>
        <end position="557"/>
    </location>
</feature>
<comment type="function">
    <text evidence="9">Part of the high-affinity ATP-driven potassium transport (or Kdp) system, which catalyzes the hydrolysis of ATP coupled with the electrogenic transport of potassium into the cytoplasm. This subunit binds the extracellular potassium ions and delivers the ions to the membrane domain of KdpB through an intramembrane tunnel.</text>
</comment>
<dbReference type="PANTHER" id="PTHR30607">
    <property type="entry name" value="POTASSIUM-TRANSPORTING ATPASE A CHAIN"/>
    <property type="match status" value="1"/>
</dbReference>
<dbReference type="PANTHER" id="PTHR30607:SF2">
    <property type="entry name" value="POTASSIUM-TRANSPORTING ATPASE POTASSIUM-BINDING SUBUNIT"/>
    <property type="match status" value="1"/>
</dbReference>
<comment type="similarity">
    <text evidence="9">Belongs to the KdpA family.</text>
</comment>
<keyword evidence="3 9" id="KW-0633">Potassium transport</keyword>
<dbReference type="RefSeq" id="WP_339549489.1">
    <property type="nucleotide sequence ID" value="NZ_JBBHLD010000009.1"/>
</dbReference>
<keyword evidence="6 9" id="KW-1133">Transmembrane helix</keyword>
<dbReference type="PIRSF" id="PIRSF001294">
    <property type="entry name" value="K_ATPaseA"/>
    <property type="match status" value="1"/>
</dbReference>
<protein>
    <recommendedName>
        <fullName evidence="9">Potassium-transporting ATPase potassium-binding subunit</fullName>
    </recommendedName>
    <alternativeName>
        <fullName evidence="9">ATP phosphohydrolase [potassium-transporting] A chain</fullName>
    </alternativeName>
    <alternativeName>
        <fullName evidence="9">Potassium-binding and translocating subunit A</fullName>
    </alternativeName>
    <alternativeName>
        <fullName evidence="9">Potassium-translocating ATPase A chain</fullName>
    </alternativeName>
</protein>
<keyword evidence="11" id="KW-1185">Reference proteome</keyword>
<dbReference type="EMBL" id="JBBHLD010000009">
    <property type="protein sequence ID" value="MEJ5905651.1"/>
    <property type="molecule type" value="Genomic_DNA"/>
</dbReference>
<keyword evidence="2 9" id="KW-1003">Cell membrane</keyword>
<feature type="transmembrane region" description="Helical" evidence="9">
    <location>
        <begin position="253"/>
        <end position="274"/>
    </location>
</feature>
<evidence type="ECO:0000256" key="2">
    <source>
        <dbReference type="ARBA" id="ARBA00022475"/>
    </source>
</evidence>
<keyword evidence="8 9" id="KW-0472">Membrane</keyword>
<dbReference type="HAMAP" id="MF_00275">
    <property type="entry name" value="KdpA"/>
    <property type="match status" value="1"/>
</dbReference>
<evidence type="ECO:0000256" key="5">
    <source>
        <dbReference type="ARBA" id="ARBA00022958"/>
    </source>
</evidence>
<keyword evidence="5 9" id="KW-0630">Potassium</keyword>
<name>A0ABU8R6Y2_9PSED</name>
<feature type="transmembrane region" description="Helical" evidence="9">
    <location>
        <begin position="420"/>
        <end position="442"/>
    </location>
</feature>
<comment type="subcellular location">
    <subcellularLocation>
        <location evidence="9">Cell membrane</location>
        <topology evidence="9">Multi-pass membrane protein</topology>
    </subcellularLocation>
</comment>
<dbReference type="NCBIfam" id="TIGR00680">
    <property type="entry name" value="kdpA"/>
    <property type="match status" value="1"/>
</dbReference>
<dbReference type="Proteomes" id="UP001377692">
    <property type="component" value="Unassembled WGS sequence"/>
</dbReference>
<organism evidence="10 11">
    <name type="scientific">Pseudomonas kermanshahensis</name>
    <dbReference type="NCBI Taxonomy" id="2745482"/>
    <lineage>
        <taxon>Bacteria</taxon>
        <taxon>Pseudomonadati</taxon>
        <taxon>Pseudomonadota</taxon>
        <taxon>Gammaproteobacteria</taxon>
        <taxon>Pseudomonadales</taxon>
        <taxon>Pseudomonadaceae</taxon>
        <taxon>Pseudomonas</taxon>
    </lineage>
</organism>
<evidence type="ECO:0000313" key="10">
    <source>
        <dbReference type="EMBL" id="MEJ5905651.1"/>
    </source>
</evidence>
<accession>A0ABU8R6Y2</accession>
<feature type="transmembrane region" description="Helical" evidence="9">
    <location>
        <begin position="66"/>
        <end position="91"/>
    </location>
</feature>
<feature type="transmembrane region" description="Helical" evidence="9">
    <location>
        <begin position="134"/>
        <end position="156"/>
    </location>
</feature>
<sequence length="564" mass="59794">MHSYDFALLLAFFAIVLLPAPWLGRFYYKVMEGQRTWLSPVVGPVEQACYRLAGVRADQEQNWKQYTLALLAFNLAGFLLLFAVLLLQGYLPLNPQQLPGQEWSLAFNTAVSFVTNTNWQAYSGESSVSYLSQMLGLTVQNFVSAATGLAVLVALCRGIARRSAATLGNFWVDMTRATLYGLLPLCLVLALLLVWQGVPQTFADYAHALTLQGTDQTIPLGPAASQIAIKQLGTNGGGFFGVNAAHPFENPTAWSNLFEVASIILIPAALVFTFGHYVKDLRQSRAILACMLSLFLIGGATALWSEYQPNPALQSAQVQQSAPLEGKESRFGTTGSVLWTVTTTAASNGSVNAMHDSLNPLTGMVAMVNMMVGEVIFGGVGAGLYGMLLFVLIAVFLAGLMIGRTPEYLGKKLQAREVQLLVATLLVMPVGVLVLGAIAASLPGPAAAVSNPGAHGFSQLLYAYTSGTANNGSAFAGFGANTVYHNLMLGLAMLIGRFGYILPILALAGSLAAKKSAPQGLNSFPTHGPLFTGLLLVTILLVGGLTFLPTLALGPIAEHLSLGF</sequence>
<comment type="subunit">
    <text evidence="9">The system is composed of three essential subunits: KdpA, KdpB and KdpC.</text>
</comment>
<evidence type="ECO:0000256" key="8">
    <source>
        <dbReference type="ARBA" id="ARBA00023136"/>
    </source>
</evidence>
<keyword evidence="7 9" id="KW-0406">Ion transport</keyword>
<feature type="transmembrane region" description="Helical" evidence="9">
    <location>
        <begin position="286"/>
        <end position="305"/>
    </location>
</feature>
<gene>
    <name evidence="9 10" type="primary">kdpA</name>
    <name evidence="10" type="ORF">V7V80_13255</name>
</gene>
<proteinExistence type="inferred from homology"/>
<evidence type="ECO:0000256" key="3">
    <source>
        <dbReference type="ARBA" id="ARBA00022538"/>
    </source>
</evidence>
<evidence type="ECO:0000313" key="11">
    <source>
        <dbReference type="Proteomes" id="UP001377692"/>
    </source>
</evidence>
<feature type="transmembrane region" description="Helical" evidence="9">
    <location>
        <begin position="6"/>
        <end position="28"/>
    </location>
</feature>
<comment type="caution">
    <text evidence="10">The sequence shown here is derived from an EMBL/GenBank/DDBJ whole genome shotgun (WGS) entry which is preliminary data.</text>
</comment>
<keyword evidence="1 9" id="KW-0813">Transport</keyword>
<dbReference type="Pfam" id="PF03814">
    <property type="entry name" value="KdpA"/>
    <property type="match status" value="1"/>
</dbReference>
<evidence type="ECO:0000256" key="1">
    <source>
        <dbReference type="ARBA" id="ARBA00022448"/>
    </source>
</evidence>
<feature type="transmembrane region" description="Helical" evidence="9">
    <location>
        <begin position="177"/>
        <end position="195"/>
    </location>
</feature>
<evidence type="ECO:0000256" key="7">
    <source>
        <dbReference type="ARBA" id="ARBA00023065"/>
    </source>
</evidence>
<evidence type="ECO:0000256" key="4">
    <source>
        <dbReference type="ARBA" id="ARBA00022692"/>
    </source>
</evidence>
<reference evidence="10 11" key="1">
    <citation type="submission" date="2024-02" db="EMBL/GenBank/DDBJ databases">
        <title>Identification of pathogenicity and growth-promoting functions of Pseudomonas putida variants.</title>
        <authorList>
            <person name="Sun J."/>
        </authorList>
    </citation>
    <scope>NUCLEOTIDE SEQUENCE [LARGE SCALE GENOMIC DNA]</scope>
    <source>
        <strain evidence="10 11">A04</strain>
    </source>
</reference>
<evidence type="ECO:0000256" key="9">
    <source>
        <dbReference type="HAMAP-Rule" id="MF_00275"/>
    </source>
</evidence>
<dbReference type="InterPro" id="IPR004623">
    <property type="entry name" value="KdpA"/>
</dbReference>
<keyword evidence="4 9" id="KW-0812">Transmembrane</keyword>
<feature type="transmembrane region" description="Helical" evidence="9">
    <location>
        <begin position="487"/>
        <end position="513"/>
    </location>
</feature>
<evidence type="ECO:0000256" key="6">
    <source>
        <dbReference type="ARBA" id="ARBA00022989"/>
    </source>
</evidence>
<feature type="transmembrane region" description="Helical" evidence="9">
    <location>
        <begin position="375"/>
        <end position="400"/>
    </location>
</feature>